<sequence>MMGTDFHNLQIEGFLKQQISDENFKIGVKKELIESEPTSVLDNGFCPNSPNSRSSSINGGGVGNSGGIPMKDLEDLCFGVEGSLLPWFMGQVDDPNSISKNFPQSGTSFGFDGYSGVETAINPSCVENFGNFSGNLGGVFGFSGSGFNCNVKVGDPQFNFSDEKPQVVDTNFGFNEHEFQTIQNPNYCMTSSGYSRVGPEHPYLPPLKRENYGGGVGPDRGVVLSDQGHEHLLMPTALQHLYKSIDQNKDSEICVFRDLLIMVSEMFQTGNFALAQVILARLNHQELRPGNPLLGTAALYVKEELEKNLSINVFRAAPPLQKSLSVDDVIHKISACKLFSEVSPVMQFVDYTCTQALLEALEDDDIVHILDFDIGCGSMWASFIRELPLRKKGAPLLKITVFASTLSHHPFELALICDNILEFATEYGVSVDIKVLNLDLFDSKSCTFPGFQLVENEVVAVKFPIWACSHCPFLLPPLLSFLKQCSPKVVMSFDRGCERSDLAFPTHILHGLNSCSSLLDSLNGSNVPTEIITKIDNFLIKPSIERTIQGRIHTPDKMQANKIQNWKTLFQNAGFFPRIFSNSTEYQAEELVNKFPQKGFNVEKRRGSIVLRWQSHQLVTGIAWNC</sequence>
<keyword evidence="6" id="KW-1185">Reference proteome</keyword>
<dbReference type="PANTHER" id="PTHR31636">
    <property type="entry name" value="OSJNBA0084A10.13 PROTEIN-RELATED"/>
    <property type="match status" value="1"/>
</dbReference>
<feature type="region of interest" description="VHIID" evidence="3">
    <location>
        <begin position="336"/>
        <end position="401"/>
    </location>
</feature>
<evidence type="ECO:0000256" key="1">
    <source>
        <dbReference type="ARBA" id="ARBA00023015"/>
    </source>
</evidence>
<dbReference type="Proteomes" id="UP001443914">
    <property type="component" value="Unassembled WGS sequence"/>
</dbReference>
<evidence type="ECO:0000256" key="4">
    <source>
        <dbReference type="SAM" id="MobiDB-lite"/>
    </source>
</evidence>
<dbReference type="EMBL" id="JBDFQZ010000008">
    <property type="protein sequence ID" value="KAK9698767.1"/>
    <property type="molecule type" value="Genomic_DNA"/>
</dbReference>
<feature type="compositionally biased region" description="Low complexity" evidence="4">
    <location>
        <begin position="48"/>
        <end position="57"/>
    </location>
</feature>
<evidence type="ECO:0000313" key="5">
    <source>
        <dbReference type="EMBL" id="KAK9698767.1"/>
    </source>
</evidence>
<evidence type="ECO:0000256" key="3">
    <source>
        <dbReference type="PROSITE-ProRule" id="PRU01191"/>
    </source>
</evidence>
<evidence type="ECO:0000256" key="2">
    <source>
        <dbReference type="ARBA" id="ARBA00023163"/>
    </source>
</evidence>
<comment type="caution">
    <text evidence="3">Lacks conserved residue(s) required for the propagation of feature annotation.</text>
</comment>
<dbReference type="AlphaFoldDB" id="A0AAW1J6R7"/>
<organism evidence="5 6">
    <name type="scientific">Saponaria officinalis</name>
    <name type="common">Common soapwort</name>
    <name type="synonym">Lychnis saponaria</name>
    <dbReference type="NCBI Taxonomy" id="3572"/>
    <lineage>
        <taxon>Eukaryota</taxon>
        <taxon>Viridiplantae</taxon>
        <taxon>Streptophyta</taxon>
        <taxon>Embryophyta</taxon>
        <taxon>Tracheophyta</taxon>
        <taxon>Spermatophyta</taxon>
        <taxon>Magnoliopsida</taxon>
        <taxon>eudicotyledons</taxon>
        <taxon>Gunneridae</taxon>
        <taxon>Pentapetalae</taxon>
        <taxon>Caryophyllales</taxon>
        <taxon>Caryophyllaceae</taxon>
        <taxon>Caryophylleae</taxon>
        <taxon>Saponaria</taxon>
    </lineage>
</organism>
<keyword evidence="1" id="KW-0805">Transcription regulation</keyword>
<dbReference type="InterPro" id="IPR005202">
    <property type="entry name" value="TF_GRAS"/>
</dbReference>
<gene>
    <name evidence="5" type="ORF">RND81_08G129700</name>
</gene>
<evidence type="ECO:0000313" key="6">
    <source>
        <dbReference type="Proteomes" id="UP001443914"/>
    </source>
</evidence>
<dbReference type="Pfam" id="PF03514">
    <property type="entry name" value="GRAS"/>
    <property type="match status" value="1"/>
</dbReference>
<comment type="similarity">
    <text evidence="3">Belongs to the GRAS family.</text>
</comment>
<accession>A0AAW1J6R7</accession>
<feature type="short sequence motif" description="VHIID" evidence="3">
    <location>
        <begin position="367"/>
        <end position="371"/>
    </location>
</feature>
<reference evidence="5" key="1">
    <citation type="submission" date="2024-03" db="EMBL/GenBank/DDBJ databases">
        <title>WGS assembly of Saponaria officinalis var. Norfolk2.</title>
        <authorList>
            <person name="Jenkins J."/>
            <person name="Shu S."/>
            <person name="Grimwood J."/>
            <person name="Barry K."/>
            <person name="Goodstein D."/>
            <person name="Schmutz J."/>
            <person name="Leebens-Mack J."/>
            <person name="Osbourn A."/>
        </authorList>
    </citation>
    <scope>NUCLEOTIDE SEQUENCE [LARGE SCALE GENOMIC DNA]</scope>
    <source>
        <strain evidence="5">JIC</strain>
    </source>
</reference>
<comment type="caution">
    <text evidence="5">The sequence shown here is derived from an EMBL/GenBank/DDBJ whole genome shotgun (WGS) entry which is preliminary data.</text>
</comment>
<feature type="region of interest" description="Disordered" evidence="4">
    <location>
        <begin position="41"/>
        <end position="63"/>
    </location>
</feature>
<feature type="region of interest" description="Leucine repeat II (LRII)" evidence="3">
    <location>
        <begin position="415"/>
        <end position="447"/>
    </location>
</feature>
<proteinExistence type="inferred from homology"/>
<dbReference type="PROSITE" id="PS50985">
    <property type="entry name" value="GRAS"/>
    <property type="match status" value="1"/>
</dbReference>
<feature type="region of interest" description="SAW" evidence="3">
    <location>
        <begin position="549"/>
        <end position="625"/>
    </location>
</feature>
<keyword evidence="2" id="KW-0804">Transcription</keyword>
<protein>
    <submittedName>
        <fullName evidence="5">Uncharacterized protein</fullName>
    </submittedName>
</protein>
<name>A0AAW1J6R7_SAPOF</name>